<dbReference type="GO" id="GO:0005794">
    <property type="term" value="C:Golgi apparatus"/>
    <property type="evidence" value="ECO:0007669"/>
    <property type="project" value="TreeGrafter"/>
</dbReference>
<name>A0A163IX28_ABSGL</name>
<dbReference type="PROSITE" id="PS00107">
    <property type="entry name" value="PROTEIN_KINASE_ATP"/>
    <property type="match status" value="1"/>
</dbReference>
<dbReference type="GO" id="GO:0004674">
    <property type="term" value="F:protein serine/threonine kinase activity"/>
    <property type="evidence" value="ECO:0007669"/>
    <property type="project" value="UniProtKB-KW"/>
</dbReference>
<feature type="region of interest" description="Disordered" evidence="10">
    <location>
        <begin position="158"/>
        <end position="206"/>
    </location>
</feature>
<organism evidence="12">
    <name type="scientific">Absidia glauca</name>
    <name type="common">Pin mould</name>
    <dbReference type="NCBI Taxonomy" id="4829"/>
    <lineage>
        <taxon>Eukaryota</taxon>
        <taxon>Fungi</taxon>
        <taxon>Fungi incertae sedis</taxon>
        <taxon>Mucoromycota</taxon>
        <taxon>Mucoromycotina</taxon>
        <taxon>Mucoromycetes</taxon>
        <taxon>Mucorales</taxon>
        <taxon>Cunninghamellaceae</taxon>
        <taxon>Absidia</taxon>
    </lineage>
</organism>
<comment type="catalytic activity">
    <reaction evidence="8">
        <text>L-seryl-[protein] + ATP = O-phospho-L-seryl-[protein] + ADP + H(+)</text>
        <dbReference type="Rhea" id="RHEA:17989"/>
        <dbReference type="Rhea" id="RHEA-COMP:9863"/>
        <dbReference type="Rhea" id="RHEA-COMP:11604"/>
        <dbReference type="ChEBI" id="CHEBI:15378"/>
        <dbReference type="ChEBI" id="CHEBI:29999"/>
        <dbReference type="ChEBI" id="CHEBI:30616"/>
        <dbReference type="ChEBI" id="CHEBI:83421"/>
        <dbReference type="ChEBI" id="CHEBI:456216"/>
        <dbReference type="EC" id="2.7.11.1"/>
    </reaction>
</comment>
<dbReference type="GO" id="GO:0006624">
    <property type="term" value="P:vacuolar protein processing"/>
    <property type="evidence" value="ECO:0007669"/>
    <property type="project" value="TreeGrafter"/>
</dbReference>
<evidence type="ECO:0000256" key="1">
    <source>
        <dbReference type="ARBA" id="ARBA00012513"/>
    </source>
</evidence>
<keyword evidence="3" id="KW-0808">Transferase</keyword>
<keyword evidence="2" id="KW-0723">Serine/threonine-protein kinase</keyword>
<evidence type="ECO:0000313" key="12">
    <source>
        <dbReference type="EMBL" id="SAL95772.1"/>
    </source>
</evidence>
<evidence type="ECO:0000259" key="11">
    <source>
        <dbReference type="PROSITE" id="PS50011"/>
    </source>
</evidence>
<dbReference type="OrthoDB" id="248923at2759"/>
<feature type="binding site" evidence="9">
    <location>
        <position position="59"/>
    </location>
    <ligand>
        <name>ATP</name>
        <dbReference type="ChEBI" id="CHEBI:30616"/>
    </ligand>
</feature>
<evidence type="ECO:0000256" key="9">
    <source>
        <dbReference type="PROSITE-ProRule" id="PRU10141"/>
    </source>
</evidence>
<dbReference type="SMART" id="SM00220">
    <property type="entry name" value="S_TKc"/>
    <property type="match status" value="1"/>
</dbReference>
<feature type="domain" description="Protein kinase" evidence="11">
    <location>
        <begin position="31"/>
        <end position="372"/>
    </location>
</feature>
<keyword evidence="6 9" id="KW-0067">ATP-binding</keyword>
<dbReference type="EMBL" id="LT550481">
    <property type="protein sequence ID" value="SAL95772.1"/>
    <property type="molecule type" value="Genomic_DNA"/>
</dbReference>
<dbReference type="Proteomes" id="UP000078561">
    <property type="component" value="Unassembled WGS sequence"/>
</dbReference>
<dbReference type="InParanoid" id="A0A163IX28"/>
<evidence type="ECO:0000256" key="6">
    <source>
        <dbReference type="ARBA" id="ARBA00022840"/>
    </source>
</evidence>
<keyword evidence="13" id="KW-1185">Reference proteome</keyword>
<feature type="compositionally biased region" description="Basic and acidic residues" evidence="10">
    <location>
        <begin position="196"/>
        <end position="206"/>
    </location>
</feature>
<comment type="catalytic activity">
    <reaction evidence="7">
        <text>L-threonyl-[protein] + ATP = O-phospho-L-threonyl-[protein] + ADP + H(+)</text>
        <dbReference type="Rhea" id="RHEA:46608"/>
        <dbReference type="Rhea" id="RHEA-COMP:11060"/>
        <dbReference type="Rhea" id="RHEA-COMP:11605"/>
        <dbReference type="ChEBI" id="CHEBI:15378"/>
        <dbReference type="ChEBI" id="CHEBI:30013"/>
        <dbReference type="ChEBI" id="CHEBI:30616"/>
        <dbReference type="ChEBI" id="CHEBI:61977"/>
        <dbReference type="ChEBI" id="CHEBI:456216"/>
        <dbReference type="EC" id="2.7.11.1"/>
    </reaction>
</comment>
<dbReference type="PROSITE" id="PS50011">
    <property type="entry name" value="PROTEIN_KINASE_DOM"/>
    <property type="match status" value="1"/>
</dbReference>
<dbReference type="InterPro" id="IPR011009">
    <property type="entry name" value="Kinase-like_dom_sf"/>
</dbReference>
<evidence type="ECO:0000256" key="4">
    <source>
        <dbReference type="ARBA" id="ARBA00022741"/>
    </source>
</evidence>
<accession>A0A163IX28</accession>
<dbReference type="PANTHER" id="PTHR45998:SF2">
    <property type="entry name" value="SERINE_THREONINE-PROTEIN KINASE 16"/>
    <property type="match status" value="1"/>
</dbReference>
<dbReference type="GO" id="GO:0005524">
    <property type="term" value="F:ATP binding"/>
    <property type="evidence" value="ECO:0007669"/>
    <property type="project" value="UniProtKB-UniRule"/>
</dbReference>
<dbReference type="SUPFAM" id="SSF56112">
    <property type="entry name" value="Protein kinase-like (PK-like)"/>
    <property type="match status" value="1"/>
</dbReference>
<dbReference type="GO" id="GO:0005773">
    <property type="term" value="C:vacuole"/>
    <property type="evidence" value="ECO:0007669"/>
    <property type="project" value="GOC"/>
</dbReference>
<dbReference type="OMA" id="AMHQYKV"/>
<proteinExistence type="predicted"/>
<sequence>MSFLSSLFDGLVAATSCCFPNPNITINGRAYRIIKLLGEGGFSFVYLAQDASGNLYALKKIRCTLGTEEADQAQREVDIYRLFEHPNIIRMLDTSTVTEADGSKTIYIFLPYYKKGNLQDAINRNNLNKTHFTERQMIQLFRDTCVSVAYLHSYTPPGATRTQYTANGQNPMEEDDQNHPRPDRQALLSGQQHQNESSRIETHKPGMEHQIVPWAHRDIKPGNVLLADDGTTPILMDFGSACQARIYIRTRQEALQQQDLAAEHCSMPYRAPELFDVKNETTLDEKVDIWSLGCTLYAMAYGQSPFEAGMNEQGGSIALAVLNGQFRFPSDPELDQLYSQTVKDLISWLLIADPSTRPDIHQVIEKLDHILEREMTEDTA</sequence>
<reference evidence="12" key="1">
    <citation type="submission" date="2016-04" db="EMBL/GenBank/DDBJ databases">
        <authorList>
            <person name="Evans L.H."/>
            <person name="Alamgir A."/>
            <person name="Owens N."/>
            <person name="Weber N.D."/>
            <person name="Virtaneva K."/>
            <person name="Barbian K."/>
            <person name="Babar A."/>
            <person name="Rosenke K."/>
        </authorList>
    </citation>
    <scope>NUCLEOTIDE SEQUENCE [LARGE SCALE GENOMIC DNA]</scope>
    <source>
        <strain evidence="12">CBS 101.48</strain>
    </source>
</reference>
<evidence type="ECO:0000256" key="10">
    <source>
        <dbReference type="SAM" id="MobiDB-lite"/>
    </source>
</evidence>
<evidence type="ECO:0000256" key="3">
    <source>
        <dbReference type="ARBA" id="ARBA00022679"/>
    </source>
</evidence>
<dbReference type="AlphaFoldDB" id="A0A163IX28"/>
<evidence type="ECO:0000256" key="2">
    <source>
        <dbReference type="ARBA" id="ARBA00022527"/>
    </source>
</evidence>
<keyword evidence="5" id="KW-0418">Kinase</keyword>
<dbReference type="STRING" id="4829.A0A163IX28"/>
<protein>
    <recommendedName>
        <fullName evidence="1">non-specific serine/threonine protein kinase</fullName>
        <ecNumber evidence="1">2.7.11.1</ecNumber>
    </recommendedName>
</protein>
<dbReference type="FunCoup" id="A0A163IX28">
    <property type="interactions" value="513"/>
</dbReference>
<dbReference type="GO" id="GO:0032889">
    <property type="term" value="P:regulation of vacuole fusion, non-autophagic"/>
    <property type="evidence" value="ECO:0007669"/>
    <property type="project" value="TreeGrafter"/>
</dbReference>
<dbReference type="Pfam" id="PF00069">
    <property type="entry name" value="Pkinase"/>
    <property type="match status" value="2"/>
</dbReference>
<evidence type="ECO:0000256" key="7">
    <source>
        <dbReference type="ARBA" id="ARBA00047899"/>
    </source>
</evidence>
<evidence type="ECO:0000313" key="13">
    <source>
        <dbReference type="Proteomes" id="UP000078561"/>
    </source>
</evidence>
<dbReference type="PIRSF" id="PIRSF000654">
    <property type="entry name" value="Integrin-linked_kinase"/>
    <property type="match status" value="1"/>
</dbReference>
<dbReference type="InterPro" id="IPR052239">
    <property type="entry name" value="Ser/Thr-specific_kinases"/>
</dbReference>
<dbReference type="InterPro" id="IPR000719">
    <property type="entry name" value="Prot_kinase_dom"/>
</dbReference>
<dbReference type="EC" id="2.7.11.1" evidence="1"/>
<evidence type="ECO:0000256" key="8">
    <source>
        <dbReference type="ARBA" id="ARBA00048679"/>
    </source>
</evidence>
<dbReference type="PANTHER" id="PTHR45998">
    <property type="entry name" value="SERINE/THREONINE-PROTEIN KINASE 16"/>
    <property type="match status" value="1"/>
</dbReference>
<dbReference type="InterPro" id="IPR017441">
    <property type="entry name" value="Protein_kinase_ATP_BS"/>
</dbReference>
<dbReference type="Gene3D" id="1.10.510.10">
    <property type="entry name" value="Transferase(Phosphotransferase) domain 1"/>
    <property type="match status" value="2"/>
</dbReference>
<keyword evidence="4 9" id="KW-0547">Nucleotide-binding</keyword>
<feature type="compositionally biased region" description="Polar residues" evidence="10">
    <location>
        <begin position="160"/>
        <end position="170"/>
    </location>
</feature>
<evidence type="ECO:0000256" key="5">
    <source>
        <dbReference type="ARBA" id="ARBA00022777"/>
    </source>
</evidence>
<gene>
    <name evidence="12" type="primary">ABSGL_01113.1 scaffold 1223</name>
</gene>